<dbReference type="Proteomes" id="UP001218629">
    <property type="component" value="Chromosome"/>
</dbReference>
<gene>
    <name evidence="1" type="ORF">MOV08_28795</name>
</gene>
<keyword evidence="2" id="KW-1185">Reference proteome</keyword>
<sequence>MTVPQSPVRDRAALRRGVVALLLACTLTLGAVACGGSKKNEGGASGSPSPTSSAEKQKFAKTRFVTNAGLAAGATYQWIIKPYKAGGFNKGAKHRKTALVKAGLAGVFTYNRLKAAVRNAEGDPTLSKALAPLNSGIDSLKNLGTKLRKGEAGSADVDQFQNVINNVKDVGKKNGAEVKDQVPSTSQLGG</sequence>
<protein>
    <submittedName>
        <fullName evidence="1">Uncharacterized protein</fullName>
    </submittedName>
</protein>
<reference evidence="1 2" key="1">
    <citation type="submission" date="2022-03" db="EMBL/GenBank/DDBJ databases">
        <title>Streptomyces yunnanensis P86,complete genome.</title>
        <authorList>
            <person name="Chen S."/>
            <person name="Zhang Q."/>
        </authorList>
    </citation>
    <scope>NUCLEOTIDE SEQUENCE [LARGE SCALE GENOMIC DNA]</scope>
    <source>
        <strain evidence="1 2">P86</strain>
    </source>
</reference>
<organism evidence="1 2">
    <name type="scientific">Streptomyces yunnanensis</name>
    <dbReference type="NCBI Taxonomy" id="156453"/>
    <lineage>
        <taxon>Bacteria</taxon>
        <taxon>Bacillati</taxon>
        <taxon>Actinomycetota</taxon>
        <taxon>Actinomycetes</taxon>
        <taxon>Kitasatosporales</taxon>
        <taxon>Streptomycetaceae</taxon>
        <taxon>Streptomyces</taxon>
    </lineage>
</organism>
<evidence type="ECO:0000313" key="1">
    <source>
        <dbReference type="EMBL" id="WEB42857.1"/>
    </source>
</evidence>
<name>A0ABY8AGX6_9ACTN</name>
<evidence type="ECO:0000313" key="2">
    <source>
        <dbReference type="Proteomes" id="UP001218629"/>
    </source>
</evidence>
<accession>A0ABY8AGX6</accession>
<dbReference type="RefSeq" id="WP_078875927.1">
    <property type="nucleotide sequence ID" value="NZ_CP095749.1"/>
</dbReference>
<proteinExistence type="predicted"/>
<dbReference type="EMBL" id="CP095749">
    <property type="protein sequence ID" value="WEB42857.1"/>
    <property type="molecule type" value="Genomic_DNA"/>
</dbReference>